<name>A0A6F8YI38_9ACTN</name>
<dbReference type="KEGG" id="psuu:Psuf_030400"/>
<dbReference type="EMBL" id="AP022871">
    <property type="protein sequence ID" value="BCB85727.1"/>
    <property type="molecule type" value="Genomic_DNA"/>
</dbReference>
<dbReference type="AlphaFoldDB" id="A0A6F8YI38"/>
<evidence type="ECO:0000313" key="2">
    <source>
        <dbReference type="EMBL" id="BCB85727.1"/>
    </source>
</evidence>
<reference evidence="2 3" key="1">
    <citation type="submission" date="2020-03" db="EMBL/GenBank/DDBJ databases">
        <title>Whole genome shotgun sequence of Phytohabitans suffuscus NBRC 105367.</title>
        <authorList>
            <person name="Komaki H."/>
            <person name="Tamura T."/>
        </authorList>
    </citation>
    <scope>NUCLEOTIDE SEQUENCE [LARGE SCALE GENOMIC DNA]</scope>
    <source>
        <strain evidence="2 3">NBRC 105367</strain>
    </source>
</reference>
<keyword evidence="3" id="KW-1185">Reference proteome</keyword>
<gene>
    <name evidence="2" type="ORF">Psuf_030400</name>
</gene>
<evidence type="ECO:0000313" key="3">
    <source>
        <dbReference type="Proteomes" id="UP000503011"/>
    </source>
</evidence>
<dbReference type="Pfam" id="PF04149">
    <property type="entry name" value="DUF397"/>
    <property type="match status" value="1"/>
</dbReference>
<dbReference type="Proteomes" id="UP000503011">
    <property type="component" value="Chromosome"/>
</dbReference>
<feature type="domain" description="DUF397" evidence="1">
    <location>
        <begin position="5"/>
        <end position="57"/>
    </location>
</feature>
<proteinExistence type="predicted"/>
<sequence length="63" mass="6950">MATSADWRRSTRCQHADCVEIAVVSDNVLIRDSKHGASGPVLAFTAEQFRSFISAMKENALRP</sequence>
<protein>
    <recommendedName>
        <fullName evidence="1">DUF397 domain-containing protein</fullName>
    </recommendedName>
</protein>
<organism evidence="2 3">
    <name type="scientific">Phytohabitans suffuscus</name>
    <dbReference type="NCBI Taxonomy" id="624315"/>
    <lineage>
        <taxon>Bacteria</taxon>
        <taxon>Bacillati</taxon>
        <taxon>Actinomycetota</taxon>
        <taxon>Actinomycetes</taxon>
        <taxon>Micromonosporales</taxon>
        <taxon>Micromonosporaceae</taxon>
    </lineage>
</organism>
<dbReference type="RefSeq" id="WP_173157466.1">
    <property type="nucleotide sequence ID" value="NZ_AP022871.1"/>
</dbReference>
<accession>A0A6F8YI38</accession>
<dbReference type="InterPro" id="IPR007278">
    <property type="entry name" value="DUF397"/>
</dbReference>
<reference evidence="2 3" key="2">
    <citation type="submission" date="2020-03" db="EMBL/GenBank/DDBJ databases">
        <authorList>
            <person name="Ichikawa N."/>
            <person name="Kimura A."/>
            <person name="Kitahashi Y."/>
            <person name="Uohara A."/>
        </authorList>
    </citation>
    <scope>NUCLEOTIDE SEQUENCE [LARGE SCALE GENOMIC DNA]</scope>
    <source>
        <strain evidence="2 3">NBRC 105367</strain>
    </source>
</reference>
<evidence type="ECO:0000259" key="1">
    <source>
        <dbReference type="Pfam" id="PF04149"/>
    </source>
</evidence>